<evidence type="ECO:0000256" key="1">
    <source>
        <dbReference type="ARBA" id="ARBA00022801"/>
    </source>
</evidence>
<dbReference type="InterPro" id="IPR017853">
    <property type="entry name" value="GH"/>
</dbReference>
<feature type="domain" description="Glycosyl hydrolase family 13 catalytic" evidence="3">
    <location>
        <begin position="23"/>
        <end position="353"/>
    </location>
</feature>
<dbReference type="OrthoDB" id="9805159at2"/>
<comment type="caution">
    <text evidence="4">The sequence shown here is derived from an EMBL/GenBank/DDBJ whole genome shotgun (WGS) entry which is preliminary data.</text>
</comment>
<dbReference type="SUPFAM" id="SSF51011">
    <property type="entry name" value="Glycosyl hydrolase domain"/>
    <property type="match status" value="1"/>
</dbReference>
<keyword evidence="2" id="KW-0326">Glycosidase</keyword>
<organism evidence="4 5">
    <name type="scientific">Johnsonella ignava ATCC 51276</name>
    <dbReference type="NCBI Taxonomy" id="679200"/>
    <lineage>
        <taxon>Bacteria</taxon>
        <taxon>Bacillati</taxon>
        <taxon>Bacillota</taxon>
        <taxon>Clostridia</taxon>
        <taxon>Lachnospirales</taxon>
        <taxon>Lachnospiraceae</taxon>
        <taxon>Johnsonella</taxon>
    </lineage>
</organism>
<accession>G5GFA0</accession>
<keyword evidence="1" id="KW-0378">Hydrolase</keyword>
<dbReference type="GO" id="GO:0016798">
    <property type="term" value="F:hydrolase activity, acting on glycosyl bonds"/>
    <property type="evidence" value="ECO:0007669"/>
    <property type="project" value="UniProtKB-KW"/>
</dbReference>
<dbReference type="SUPFAM" id="SSF51445">
    <property type="entry name" value="(Trans)glycosidases"/>
    <property type="match status" value="1"/>
</dbReference>
<reference evidence="4 5" key="1">
    <citation type="submission" date="2011-08" db="EMBL/GenBank/DDBJ databases">
        <title>The Genome Sequence of Johnsonella ignava ATCC 51276.</title>
        <authorList>
            <consortium name="The Broad Institute Genome Sequencing Platform"/>
            <person name="Earl A."/>
            <person name="Ward D."/>
            <person name="Feldgarden M."/>
            <person name="Gevers D."/>
            <person name="Izard J."/>
            <person name="Blanton J.M."/>
            <person name="Baranova O.V."/>
            <person name="Dewhirst F.E."/>
            <person name="Young S.K."/>
            <person name="Zeng Q."/>
            <person name="Gargeya S."/>
            <person name="Fitzgerald M."/>
            <person name="Haas B."/>
            <person name="Abouelleil A."/>
            <person name="Alvarado L."/>
            <person name="Arachchi H.M."/>
            <person name="Berlin A."/>
            <person name="Brown A."/>
            <person name="Chapman S.B."/>
            <person name="Chen Z."/>
            <person name="Dunbar C."/>
            <person name="Freedman E."/>
            <person name="Gearin G."/>
            <person name="Gellesch M."/>
            <person name="Goldberg J."/>
            <person name="Griggs A."/>
            <person name="Gujja S."/>
            <person name="Heiman D."/>
            <person name="Howarth C."/>
            <person name="Larson L."/>
            <person name="Lui A."/>
            <person name="MacDonald P.J.P."/>
            <person name="Montmayeur A."/>
            <person name="Murphy C."/>
            <person name="Neiman D."/>
            <person name="Pearson M."/>
            <person name="Priest M."/>
            <person name="Roberts A."/>
            <person name="Saif S."/>
            <person name="Shea T."/>
            <person name="Shenoy N."/>
            <person name="Sisk P."/>
            <person name="Stolte C."/>
            <person name="Sykes S."/>
            <person name="Wortman J."/>
            <person name="Nusbaum C."/>
            <person name="Birren B."/>
        </authorList>
    </citation>
    <scope>NUCLEOTIDE SEQUENCE [LARGE SCALE GENOMIC DNA]</scope>
    <source>
        <strain evidence="4 5">ATCC 51276</strain>
    </source>
</reference>
<dbReference type="eggNOG" id="COG0366">
    <property type="taxonomic scope" value="Bacteria"/>
</dbReference>
<dbReference type="HOGENOM" id="CLU_006462_6_5_9"/>
<dbReference type="Gene3D" id="3.20.20.80">
    <property type="entry name" value="Glycosidases"/>
    <property type="match status" value="1"/>
</dbReference>
<dbReference type="STRING" id="679200.HMPREF9333_00238"/>
<dbReference type="Pfam" id="PF00128">
    <property type="entry name" value="Alpha-amylase"/>
    <property type="match status" value="1"/>
</dbReference>
<sequence length="437" mass="50976">MWLEKSVFYQFYPLGMCGAPKENDGIEVARIKRVEEWIPQLKKLNVDAVYFSPVFESDRHGYDTRDYRKIDCRLGSNRDFADVCKKIKKENIKIVLDGVFNHTGRGFWAFCDVLKNRENSPYKDWFYIDFGKNSCFNDGFYYEGWEGHYELVKLNLKNDEVCKYIFDSIQMWVDEFDIDGLRLDVAYCIDEDFLRKIRSFCYSLKPDFILIGEILFGDYKRIVNTSMLHSCTNYECYKGLYSSCNDLNLFEISYSLNRLFAADTGIYKGEHMLIFADNHDVIRAASVLKDKKHLRLLYGLMFAMPGIPCIYYGSEWGIEGTKENGSDYALRPEIQKPEFNELSESIAKFAKIHKQEKALLYAPYKAVLLTNRQLVFEREYEGERIWVAINIDSNPYYADFTNAGVKGDAQDLLNGGDVSLLSGIELAPYSIYYWKFK</sequence>
<dbReference type="InterPro" id="IPR006047">
    <property type="entry name" value="GH13_cat_dom"/>
</dbReference>
<evidence type="ECO:0000259" key="3">
    <source>
        <dbReference type="SMART" id="SM00642"/>
    </source>
</evidence>
<name>G5GFA0_9FIRM</name>
<evidence type="ECO:0000256" key="2">
    <source>
        <dbReference type="ARBA" id="ARBA00023295"/>
    </source>
</evidence>
<dbReference type="EMBL" id="ACZL01000004">
    <property type="protein sequence ID" value="EHI56561.1"/>
    <property type="molecule type" value="Genomic_DNA"/>
</dbReference>
<evidence type="ECO:0000313" key="5">
    <source>
        <dbReference type="Proteomes" id="UP000003011"/>
    </source>
</evidence>
<keyword evidence="5" id="KW-1185">Reference proteome</keyword>
<dbReference type="PATRIC" id="fig|679200.3.peg.258"/>
<dbReference type="SMART" id="SM00642">
    <property type="entry name" value="Aamy"/>
    <property type="match status" value="1"/>
</dbReference>
<dbReference type="CDD" id="cd11353">
    <property type="entry name" value="AmyAc_euk_bac_CMD_like"/>
    <property type="match status" value="1"/>
</dbReference>
<dbReference type="Proteomes" id="UP000003011">
    <property type="component" value="Unassembled WGS sequence"/>
</dbReference>
<dbReference type="PANTHER" id="PTHR10357">
    <property type="entry name" value="ALPHA-AMYLASE FAMILY MEMBER"/>
    <property type="match status" value="1"/>
</dbReference>
<evidence type="ECO:0000313" key="4">
    <source>
        <dbReference type="EMBL" id="EHI56561.1"/>
    </source>
</evidence>
<dbReference type="RefSeq" id="WP_005539216.1">
    <property type="nucleotide sequence ID" value="NZ_JH378829.1"/>
</dbReference>
<protein>
    <recommendedName>
        <fullName evidence="3">Glycosyl hydrolase family 13 catalytic domain-containing protein</fullName>
    </recommendedName>
</protein>
<gene>
    <name evidence="4" type="ORF">HMPREF9333_00238</name>
</gene>
<dbReference type="PANTHER" id="PTHR10357:SF210">
    <property type="entry name" value="MALTODEXTRIN GLUCOSIDASE"/>
    <property type="match status" value="1"/>
</dbReference>
<proteinExistence type="predicted"/>
<dbReference type="GO" id="GO:0005975">
    <property type="term" value="P:carbohydrate metabolic process"/>
    <property type="evidence" value="ECO:0007669"/>
    <property type="project" value="InterPro"/>
</dbReference>
<dbReference type="AlphaFoldDB" id="G5GFA0"/>